<proteinExistence type="predicted"/>
<dbReference type="PANTHER" id="PTHR10887">
    <property type="entry name" value="DNA2/NAM7 HELICASE FAMILY"/>
    <property type="match status" value="1"/>
</dbReference>
<dbReference type="InterPro" id="IPR045055">
    <property type="entry name" value="DNA2/NAM7-like"/>
</dbReference>
<dbReference type="OrthoDB" id="5987438at2759"/>
<protein>
    <submittedName>
        <fullName evidence="1">Uncharacterized protein</fullName>
    </submittedName>
</protein>
<dbReference type="GO" id="GO:0031048">
    <property type="term" value="P:regulatory ncRNA-mediated heterochromatin formation"/>
    <property type="evidence" value="ECO:0007669"/>
    <property type="project" value="TreeGrafter"/>
</dbReference>
<evidence type="ECO:0000313" key="1">
    <source>
        <dbReference type="EMBL" id="CAB4039159.1"/>
    </source>
</evidence>
<dbReference type="Proteomes" id="UP001152795">
    <property type="component" value="Unassembled WGS sequence"/>
</dbReference>
<organism evidence="1 2">
    <name type="scientific">Paramuricea clavata</name>
    <name type="common">Red gorgonian</name>
    <name type="synonym">Violescent sea-whip</name>
    <dbReference type="NCBI Taxonomy" id="317549"/>
    <lineage>
        <taxon>Eukaryota</taxon>
        <taxon>Metazoa</taxon>
        <taxon>Cnidaria</taxon>
        <taxon>Anthozoa</taxon>
        <taxon>Octocorallia</taxon>
        <taxon>Malacalcyonacea</taxon>
        <taxon>Plexauridae</taxon>
        <taxon>Paramuricea</taxon>
    </lineage>
</organism>
<accession>A0A7D9LZ97</accession>
<keyword evidence="2" id="KW-1185">Reference proteome</keyword>
<sequence>MTVTGAATRLHLLDLLKPCAVIVEEAAEIIEGQLTSVFPPTIQHLVMLGDQEQLRPRVNCYKLSTEKYLDCSMFERLINNKMPFEQLGQQCRMRDDIADLLRSLNIYKDLKTNKEILGYVRCSLLTNNRVQITESC</sequence>
<dbReference type="InterPro" id="IPR027417">
    <property type="entry name" value="P-loop_NTPase"/>
</dbReference>
<gene>
    <name evidence="1" type="ORF">PACLA_8A027759</name>
</gene>
<dbReference type="AlphaFoldDB" id="A0A7D9LZ97"/>
<dbReference type="PANTHER" id="PTHR10887:SF341">
    <property type="entry name" value="NFX1-TYPE ZINC FINGER-CONTAINING PROTEIN 1"/>
    <property type="match status" value="1"/>
</dbReference>
<dbReference type="GO" id="GO:0031380">
    <property type="term" value="C:nuclear RNA-directed RNA polymerase complex"/>
    <property type="evidence" value="ECO:0007669"/>
    <property type="project" value="TreeGrafter"/>
</dbReference>
<reference evidence="1" key="1">
    <citation type="submission" date="2020-04" db="EMBL/GenBank/DDBJ databases">
        <authorList>
            <person name="Alioto T."/>
            <person name="Alioto T."/>
            <person name="Gomez Garrido J."/>
        </authorList>
    </citation>
    <scope>NUCLEOTIDE SEQUENCE</scope>
    <source>
        <strain evidence="1">A484AB</strain>
    </source>
</reference>
<name>A0A7D9LZ97_PARCT</name>
<comment type="caution">
    <text evidence="1">The sequence shown here is derived from an EMBL/GenBank/DDBJ whole genome shotgun (WGS) entry which is preliminary data.</text>
</comment>
<evidence type="ECO:0000313" key="2">
    <source>
        <dbReference type="Proteomes" id="UP001152795"/>
    </source>
</evidence>
<dbReference type="Gene3D" id="3.40.50.300">
    <property type="entry name" value="P-loop containing nucleotide triphosphate hydrolases"/>
    <property type="match status" value="1"/>
</dbReference>
<dbReference type="SUPFAM" id="SSF52540">
    <property type="entry name" value="P-loop containing nucleoside triphosphate hydrolases"/>
    <property type="match status" value="1"/>
</dbReference>
<dbReference type="EMBL" id="CACRXK020025024">
    <property type="protein sequence ID" value="CAB4039159.1"/>
    <property type="molecule type" value="Genomic_DNA"/>
</dbReference>